<keyword evidence="1" id="KW-1133">Transmembrane helix</keyword>
<evidence type="ECO:0000256" key="1">
    <source>
        <dbReference type="SAM" id="Phobius"/>
    </source>
</evidence>
<feature type="transmembrane region" description="Helical" evidence="1">
    <location>
        <begin position="6"/>
        <end position="25"/>
    </location>
</feature>
<protein>
    <recommendedName>
        <fullName evidence="4">DUF4446 domain-containing protein</fullName>
    </recommendedName>
</protein>
<proteinExistence type="predicted"/>
<gene>
    <name evidence="2" type="ORF">A2Z00_05170</name>
</gene>
<sequence>MGNQLLIIVVVLLGMWMGVVTVFLFRMIGHYNKLTKGITNRGLKEILEQVLQNQKGLSEYTKQLEQELNGLTVDGRLHIQRIGIVRFNPFSDTGGSQSFTLAFLDGNENGLVMTSLYARTGNRWYVKEIRTGKGKELELSKEEQAAIKRARLLTDKHL</sequence>
<dbReference type="Pfam" id="PF14584">
    <property type="entry name" value="DUF4446"/>
    <property type="match status" value="1"/>
</dbReference>
<reference evidence="2 3" key="1">
    <citation type="journal article" date="2016" name="Nat. Commun.">
        <title>Thousands of microbial genomes shed light on interconnected biogeochemical processes in an aquifer system.</title>
        <authorList>
            <person name="Anantharaman K."/>
            <person name="Brown C.T."/>
            <person name="Hug L.A."/>
            <person name="Sharon I."/>
            <person name="Castelle C.J."/>
            <person name="Probst A.J."/>
            <person name="Thomas B.C."/>
            <person name="Singh A."/>
            <person name="Wilkins M.J."/>
            <person name="Karaoz U."/>
            <person name="Brodie E.L."/>
            <person name="Williams K.H."/>
            <person name="Hubbard S.S."/>
            <person name="Banfield J.F."/>
        </authorList>
    </citation>
    <scope>NUCLEOTIDE SEQUENCE [LARGE SCALE GENOMIC DNA]</scope>
</reference>
<evidence type="ECO:0008006" key="4">
    <source>
        <dbReference type="Google" id="ProtNLM"/>
    </source>
</evidence>
<name>A0A1F5ZGN2_9BACT</name>
<comment type="caution">
    <text evidence="2">The sequence shown here is derived from an EMBL/GenBank/DDBJ whole genome shotgun (WGS) entry which is preliminary data.</text>
</comment>
<keyword evidence="1" id="KW-0812">Transmembrane</keyword>
<accession>A0A1F5ZGN2</accession>
<dbReference type="Proteomes" id="UP000177268">
    <property type="component" value="Unassembled WGS sequence"/>
</dbReference>
<dbReference type="InterPro" id="IPR027981">
    <property type="entry name" value="DUF4446"/>
</dbReference>
<keyword evidence="1" id="KW-0472">Membrane</keyword>
<organism evidence="2 3">
    <name type="scientific">Candidatus Gottesmanbacteria bacterium RBG_13_45_10</name>
    <dbReference type="NCBI Taxonomy" id="1798370"/>
    <lineage>
        <taxon>Bacteria</taxon>
        <taxon>Candidatus Gottesmaniibacteriota</taxon>
    </lineage>
</organism>
<dbReference type="EMBL" id="MFIZ01000024">
    <property type="protein sequence ID" value="OGG11590.1"/>
    <property type="molecule type" value="Genomic_DNA"/>
</dbReference>
<evidence type="ECO:0000313" key="3">
    <source>
        <dbReference type="Proteomes" id="UP000177268"/>
    </source>
</evidence>
<dbReference type="AlphaFoldDB" id="A0A1F5ZGN2"/>
<evidence type="ECO:0000313" key="2">
    <source>
        <dbReference type="EMBL" id="OGG11590.1"/>
    </source>
</evidence>
<dbReference type="STRING" id="1798370.A2Z00_05170"/>